<organism evidence="1 2">
    <name type="scientific">Sphingomonas kyungheensis</name>
    <dbReference type="NCBI Taxonomy" id="1069987"/>
    <lineage>
        <taxon>Bacteria</taxon>
        <taxon>Pseudomonadati</taxon>
        <taxon>Pseudomonadota</taxon>
        <taxon>Alphaproteobacteria</taxon>
        <taxon>Sphingomonadales</taxon>
        <taxon>Sphingomonadaceae</taxon>
        <taxon>Sphingomonas</taxon>
    </lineage>
</organism>
<gene>
    <name evidence="1" type="ORF">V8201_11935</name>
</gene>
<reference evidence="1 2" key="1">
    <citation type="journal article" date="2013" name="Int. J. Syst. Evol. Microbiol.">
        <title>Sphingomonas kyungheensis sp. nov., a bacterium with ginsenoside-converting activity isolated from soil of a ginseng field.</title>
        <authorList>
            <person name="Son H.M."/>
            <person name="Yang J.E."/>
            <person name="Park Y."/>
            <person name="Han C.K."/>
            <person name="Kim S.G."/>
            <person name="Kook M."/>
            <person name="Yi T.H."/>
        </authorList>
    </citation>
    <scope>NUCLEOTIDE SEQUENCE [LARGE SCALE GENOMIC DNA]</scope>
    <source>
        <strain evidence="1 2">LMG 26582</strain>
    </source>
</reference>
<comment type="caution">
    <text evidence="1">The sequence shown here is derived from an EMBL/GenBank/DDBJ whole genome shotgun (WGS) entry which is preliminary data.</text>
</comment>
<accession>A0ABU8H4A6</accession>
<dbReference type="EMBL" id="JBBBDM010000005">
    <property type="protein sequence ID" value="MEI5687789.1"/>
    <property type="molecule type" value="Genomic_DNA"/>
</dbReference>
<keyword evidence="2" id="KW-1185">Reference proteome</keyword>
<dbReference type="Proteomes" id="UP001367771">
    <property type="component" value="Unassembled WGS sequence"/>
</dbReference>
<name>A0ABU8H4A6_9SPHN</name>
<sequence length="89" mass="9917">MRDGMVCNPKAEEDRQAAYIFRGKIVGTRAFKEYHQWSCGNLSIRLVTAAKINFKEIAFATADLGPGVHSIMLRSRLHRAQRPLTGTAA</sequence>
<evidence type="ECO:0000313" key="2">
    <source>
        <dbReference type="Proteomes" id="UP001367771"/>
    </source>
</evidence>
<evidence type="ECO:0000313" key="1">
    <source>
        <dbReference type="EMBL" id="MEI5687789.1"/>
    </source>
</evidence>
<proteinExistence type="predicted"/>
<protein>
    <submittedName>
        <fullName evidence="1">Uncharacterized protein</fullName>
    </submittedName>
</protein>